<feature type="region of interest" description="Disordered" evidence="23">
    <location>
        <begin position="53"/>
        <end position="88"/>
    </location>
</feature>
<dbReference type="GO" id="GO:0071164">
    <property type="term" value="F:RNA cap trimethylguanosine synthase activity"/>
    <property type="evidence" value="ECO:0007669"/>
    <property type="project" value="TreeGrafter"/>
</dbReference>
<dbReference type="PANTHER" id="PTHR14741">
    <property type="entry name" value="S-ADENOSYLMETHIONINE-DEPENDENT METHYLTRANSFERASE RELATED"/>
    <property type="match status" value="1"/>
</dbReference>
<keyword evidence="10" id="KW-0805">Transcription regulation</keyword>
<dbReference type="GO" id="GO:0005730">
    <property type="term" value="C:nucleolus"/>
    <property type="evidence" value="ECO:0007669"/>
    <property type="project" value="UniProtKB-SubCell"/>
</dbReference>
<feature type="region of interest" description="Disordered" evidence="23">
    <location>
        <begin position="296"/>
        <end position="319"/>
    </location>
</feature>
<feature type="compositionally biased region" description="Acidic residues" evidence="23">
    <location>
        <begin position="430"/>
        <end position="441"/>
    </location>
</feature>
<comment type="similarity">
    <text evidence="13">Belongs to the methyltransferase superfamily. Trimethylguanosine synthase family.</text>
</comment>
<dbReference type="Ensembl" id="ENSCCNT00000038254.1">
    <property type="protein sequence ID" value="ENSCCNP00000030351.1"/>
    <property type="gene ID" value="ENSCCNG00000029064.1"/>
</dbReference>
<dbReference type="AlphaFoldDB" id="A0A8C0ZZ36"/>
<proteinExistence type="inferred from homology"/>
<evidence type="ECO:0000256" key="3">
    <source>
        <dbReference type="ARBA" id="ARBA00004604"/>
    </source>
</evidence>
<feature type="region of interest" description="Disordered" evidence="23">
    <location>
        <begin position="541"/>
        <end position="571"/>
    </location>
</feature>
<evidence type="ECO:0000256" key="9">
    <source>
        <dbReference type="ARBA" id="ARBA00022691"/>
    </source>
</evidence>
<keyword evidence="11" id="KW-0804">Transcription</keyword>
<gene>
    <name evidence="24" type="primary">Tgs1</name>
</gene>
<keyword evidence="12" id="KW-0539">Nucleus</keyword>
<keyword evidence="8" id="KW-0808">Transferase</keyword>
<organism evidence="24">
    <name type="scientific">Castor canadensis</name>
    <name type="common">American beaver</name>
    <dbReference type="NCBI Taxonomy" id="51338"/>
    <lineage>
        <taxon>Eukaryota</taxon>
        <taxon>Metazoa</taxon>
        <taxon>Chordata</taxon>
        <taxon>Craniata</taxon>
        <taxon>Vertebrata</taxon>
        <taxon>Euteleostomi</taxon>
        <taxon>Mammalia</taxon>
        <taxon>Eutheria</taxon>
        <taxon>Euarchontoglires</taxon>
        <taxon>Glires</taxon>
        <taxon>Rodentia</taxon>
        <taxon>Castorimorpha</taxon>
        <taxon>Castoridae</taxon>
        <taxon>Castor</taxon>
    </lineage>
</organism>
<accession>A0A8C0ZZ36</accession>
<evidence type="ECO:0000256" key="5">
    <source>
        <dbReference type="ARBA" id="ARBA00022490"/>
    </source>
</evidence>
<keyword evidence="5" id="KW-0963">Cytoplasm</keyword>
<comment type="catalytic activity">
    <reaction evidence="17">
        <text>a 5'-end (N(7)-methyl 5'-triphosphoguanosine)-ribonucleoside in snRNA + S-adenosyl-L-methionine = a 5'-end (N(2),N(7)-dimethyl 5'-triphosphoguanosine)-ribonucleoside in snRNA + S-adenosyl-L-homocysteine + H(+)</text>
        <dbReference type="Rhea" id="RHEA:78471"/>
        <dbReference type="Rhea" id="RHEA-COMP:19085"/>
        <dbReference type="Rhea" id="RHEA-COMP:19087"/>
        <dbReference type="ChEBI" id="CHEBI:15378"/>
        <dbReference type="ChEBI" id="CHEBI:57856"/>
        <dbReference type="ChEBI" id="CHEBI:59789"/>
        <dbReference type="ChEBI" id="CHEBI:156461"/>
        <dbReference type="ChEBI" id="CHEBI:172880"/>
    </reaction>
    <physiologicalReaction direction="left-to-right" evidence="17">
        <dbReference type="Rhea" id="RHEA:78472"/>
    </physiologicalReaction>
</comment>
<evidence type="ECO:0000256" key="22">
    <source>
        <dbReference type="ARBA" id="ARBA00081504"/>
    </source>
</evidence>
<evidence type="ECO:0000256" key="7">
    <source>
        <dbReference type="ARBA" id="ARBA00022603"/>
    </source>
</evidence>
<evidence type="ECO:0000256" key="6">
    <source>
        <dbReference type="ARBA" id="ARBA00022553"/>
    </source>
</evidence>
<keyword evidence="7" id="KW-0489">Methyltransferase</keyword>
<dbReference type="FunFam" id="3.40.50.150:FF:000066">
    <property type="entry name" value="Trimethylguanosine synthase 1"/>
    <property type="match status" value="1"/>
</dbReference>
<comment type="function">
    <text evidence="19">Catalyzes the 2 serial methylation steps for the conversion of the 7-monomethylguanosine (m(7)G) caps of snRNAs and snoRNAs to a 2,2,7-trimethylguanosine (m(2,2,7)G) cap structure. The enzyme is specific for guanine, and N7 methylation must precede N2 methylation. Hypermethylation of the m7G cap of U snRNAs leads to their concentration in nuclear foci, their colocalization with coilin and the formation of canonical Cajal bodies (CBs). Plays a role in transcriptional regulation.</text>
</comment>
<dbReference type="SUPFAM" id="SSF53335">
    <property type="entry name" value="S-adenosyl-L-methionine-dependent methyltransferases"/>
    <property type="match status" value="1"/>
</dbReference>
<dbReference type="Gene3D" id="3.40.50.150">
    <property type="entry name" value="Vaccinia Virus protein VP39"/>
    <property type="match status" value="1"/>
</dbReference>
<feature type="compositionally biased region" description="Basic and acidic residues" evidence="23">
    <location>
        <begin position="305"/>
        <end position="319"/>
    </location>
</feature>
<dbReference type="InterPro" id="IPR029063">
    <property type="entry name" value="SAM-dependent_MTases_sf"/>
</dbReference>
<sequence>MCCEKWSPVAEMLLFIEDRGEDSKILCLCSRAFVEDRKLCKLGLKGYYVKGNGNNTGDQTTEEEEYDHSQGTEKSCDNKDFNPNESELDSEAELMKSMGLPLQFGGVSAYKNFEVSMNTRNKVKMKKKKKKHQKKYLDEIMQESWRKEYEEDDLLVSDGPSSVEQYENTRTCDLQSKGDNETENLSVENTLSPKLEVTEKWEKYWNEYGGRLLWQNWQEKHPDEVLCCEPWNFPDTKEEWEQHYSQLYWYYLEQFQYWEAQGWTFDASRSCDTDACMSQIESDNKNDENSIKVNLVSSLSSPNAVDKESSGSSEKEHNEILDGISNITLRSEEIEQSQLDSSVGCGQLNEVTSGRECPASGQNKPCNGVSKESNLSGNRSTDQPAQESQESLGSSASKDRSHTNGIGGDENEEDPPENKPSKLKRSHELDIDENPDSDLDDNGSLLGFKHGSGQKYGGIPNFSHRQVRYLEKNVKHKSKYLDMRRQIKMKNKHIFFTEESEKTVFKKSKTLSKVEKFLKYVNERDDEASQESFLHCHMEDTCTSSDSEDQDMSAKTADYPMETRNPEPEKREAISSAGEFETEKNEGYSLVAAVAEKQDSVTEEIPDCPQVDTEAEIKKKKKKKNKNKKVNVLPPEIASVPELAKYWAQRYRLFSRFDDGIKLDREGWFSVTPEKIAEHIAGRVSQSFKCGTVVDAFCGVGGNTIQFALTGESVIAIDIDPVKIDLARNNAEVYGIADKIEFICGDFLLLAPCLKADVVFLSPPWGGPDYATAETFDIRTMMSPDGFEIFRLSQEITKNIVYFLPRNADIDQVASLAGPGGQVEIEQNFLNNKLKTITAYFGDLIRRPASETM</sequence>
<comment type="subcellular location">
    <subcellularLocation>
        <location evidence="2">Cytoplasm</location>
    </subcellularLocation>
    <subcellularLocation>
        <location evidence="1">Nucleus</location>
        <location evidence="1">Cajal body</location>
    </subcellularLocation>
    <subcellularLocation>
        <location evidence="3">Nucleus</location>
        <location evidence="3">Nucleolus</location>
    </subcellularLocation>
</comment>
<evidence type="ECO:0000256" key="20">
    <source>
        <dbReference type="ARBA" id="ARBA00064494"/>
    </source>
</evidence>
<evidence type="ECO:0000256" key="10">
    <source>
        <dbReference type="ARBA" id="ARBA00023015"/>
    </source>
</evidence>
<evidence type="ECO:0000256" key="18">
    <source>
        <dbReference type="ARBA" id="ARBA00049790"/>
    </source>
</evidence>
<dbReference type="GO" id="GO:0015030">
    <property type="term" value="C:Cajal body"/>
    <property type="evidence" value="ECO:0007669"/>
    <property type="project" value="UniProtKB-SubCell"/>
</dbReference>
<comment type="subunit">
    <text evidence="20">May form homooligomers. Interacts with CREBBP/CBP, EED/WAIT1, EP300/P300, NCOA6/PRIP, PPARBP/PBP and SMN.</text>
</comment>
<evidence type="ECO:0000313" key="24">
    <source>
        <dbReference type="Ensembl" id="ENSCCNP00000030351.1"/>
    </source>
</evidence>
<evidence type="ECO:0000256" key="1">
    <source>
        <dbReference type="ARBA" id="ARBA00004408"/>
    </source>
</evidence>
<evidence type="ECO:0000256" key="19">
    <source>
        <dbReference type="ARBA" id="ARBA00057179"/>
    </source>
</evidence>
<evidence type="ECO:0000256" key="2">
    <source>
        <dbReference type="ARBA" id="ARBA00004496"/>
    </source>
</evidence>
<evidence type="ECO:0000256" key="14">
    <source>
        <dbReference type="ARBA" id="ARBA00047418"/>
    </source>
</evidence>
<evidence type="ECO:0000256" key="12">
    <source>
        <dbReference type="ARBA" id="ARBA00023242"/>
    </source>
</evidence>
<feature type="compositionally biased region" description="Basic and acidic residues" evidence="23">
    <location>
        <begin position="67"/>
        <end position="82"/>
    </location>
</feature>
<evidence type="ECO:0000256" key="17">
    <source>
        <dbReference type="ARBA" id="ARBA00049075"/>
    </source>
</evidence>
<evidence type="ECO:0000256" key="8">
    <source>
        <dbReference type="ARBA" id="ARBA00022679"/>
    </source>
</evidence>
<feature type="region of interest" description="Disordered" evidence="23">
    <location>
        <begin position="353"/>
        <end position="446"/>
    </location>
</feature>
<keyword evidence="6" id="KW-0597">Phosphoprotein</keyword>
<dbReference type="InterPro" id="IPR019012">
    <property type="entry name" value="RNA_cap_Gua-N2-MeTrfase"/>
</dbReference>
<keyword evidence="9" id="KW-0949">S-adenosyl-L-methionine</keyword>
<evidence type="ECO:0000256" key="11">
    <source>
        <dbReference type="ARBA" id="ARBA00023163"/>
    </source>
</evidence>
<evidence type="ECO:0000256" key="21">
    <source>
        <dbReference type="ARBA" id="ARBA00079339"/>
    </source>
</evidence>
<dbReference type="GO" id="GO:0005737">
    <property type="term" value="C:cytoplasm"/>
    <property type="evidence" value="ECO:0007669"/>
    <property type="project" value="UniProtKB-SubCell"/>
</dbReference>
<comment type="catalytic activity">
    <reaction evidence="14">
        <text>a 5'-end (N(2),N(7)-dimethyl 5'-triphosphoguanosine)-ribonucleoside in snoRNA + S-adenosyl-L-methionine = a 5'-end (N(2),N(2),N(7)-trimethyl 5'-triphosphoguanosine)-ribonucleoside in snoRNA + S-adenosyl-L-homocysteine + H(+)</text>
        <dbReference type="Rhea" id="RHEA:78507"/>
        <dbReference type="Rhea" id="RHEA-COMP:19088"/>
        <dbReference type="Rhea" id="RHEA-COMP:19090"/>
        <dbReference type="ChEBI" id="CHEBI:15378"/>
        <dbReference type="ChEBI" id="CHEBI:57856"/>
        <dbReference type="ChEBI" id="CHEBI:59789"/>
        <dbReference type="ChEBI" id="CHEBI:167623"/>
        <dbReference type="ChEBI" id="CHEBI:172880"/>
    </reaction>
    <physiologicalReaction direction="left-to-right" evidence="14">
        <dbReference type="Rhea" id="RHEA:78508"/>
    </physiologicalReaction>
</comment>
<feature type="compositionally biased region" description="Polar residues" evidence="23">
    <location>
        <begin position="360"/>
        <end position="396"/>
    </location>
</feature>
<evidence type="ECO:0000256" key="15">
    <source>
        <dbReference type="ARBA" id="ARBA00048740"/>
    </source>
</evidence>
<evidence type="ECO:0000256" key="13">
    <source>
        <dbReference type="ARBA" id="ARBA00025783"/>
    </source>
</evidence>
<protein>
    <recommendedName>
        <fullName evidence="4">Trimethylguanosine synthase</fullName>
    </recommendedName>
    <alternativeName>
        <fullName evidence="18">Cap-specific guanine-N(2) methyltransferase</fullName>
    </alternativeName>
    <alternativeName>
        <fullName evidence="21">Nuclear receptor coactivator 6-interacting protein</fullName>
    </alternativeName>
    <alternativeName>
        <fullName evidence="22">PRIP-interacting protein with methyltransferase motif</fullName>
    </alternativeName>
</protein>
<dbReference type="CDD" id="cd02440">
    <property type="entry name" value="AdoMet_MTases"/>
    <property type="match status" value="1"/>
</dbReference>
<dbReference type="Pfam" id="PF09445">
    <property type="entry name" value="Methyltransf_15"/>
    <property type="match status" value="1"/>
</dbReference>
<comment type="catalytic activity">
    <reaction evidence="16">
        <text>a 5'-end (N(2),N(7)-dimethyl 5'-triphosphoguanosine)-ribonucleoside in snRNA + S-adenosyl-L-methionine = a 5'-end (N(2),N(2),N(7)-trimethyl 5'-triphosphoguanosine)-ribonucleoside in snRNA + S-adenosyl-L-homocysteine + H(+)</text>
        <dbReference type="Rhea" id="RHEA:78479"/>
        <dbReference type="Rhea" id="RHEA-COMP:19087"/>
        <dbReference type="Rhea" id="RHEA-COMP:19089"/>
        <dbReference type="ChEBI" id="CHEBI:15378"/>
        <dbReference type="ChEBI" id="CHEBI:57856"/>
        <dbReference type="ChEBI" id="CHEBI:59789"/>
        <dbReference type="ChEBI" id="CHEBI:167623"/>
        <dbReference type="ChEBI" id="CHEBI:172880"/>
    </reaction>
    <physiologicalReaction direction="left-to-right" evidence="16">
        <dbReference type="Rhea" id="RHEA:78480"/>
    </physiologicalReaction>
</comment>
<dbReference type="PANTHER" id="PTHR14741:SF32">
    <property type="entry name" value="TRIMETHYLGUANOSINE SYNTHASE"/>
    <property type="match status" value="1"/>
</dbReference>
<comment type="catalytic activity">
    <reaction evidence="15">
        <text>a 5'-end (N(7)-methyl 5'-triphosphoguanosine)-ribonucleoside in snoRNA + S-adenosyl-L-methionine = a 5'-end (N(2),N(7)-dimethyl 5'-triphosphoguanosine)-ribonucleoside in snoRNA + S-adenosyl-L-homocysteine + H(+)</text>
        <dbReference type="Rhea" id="RHEA:78475"/>
        <dbReference type="Rhea" id="RHEA-COMP:19086"/>
        <dbReference type="Rhea" id="RHEA-COMP:19088"/>
        <dbReference type="ChEBI" id="CHEBI:15378"/>
        <dbReference type="ChEBI" id="CHEBI:57856"/>
        <dbReference type="ChEBI" id="CHEBI:59789"/>
        <dbReference type="ChEBI" id="CHEBI:156461"/>
        <dbReference type="ChEBI" id="CHEBI:172880"/>
    </reaction>
    <physiologicalReaction direction="left-to-right" evidence="15">
        <dbReference type="Rhea" id="RHEA:78476"/>
    </physiologicalReaction>
</comment>
<reference evidence="24" key="1">
    <citation type="submission" date="2023-09" db="UniProtKB">
        <authorList>
            <consortium name="Ensembl"/>
        </authorList>
    </citation>
    <scope>IDENTIFICATION</scope>
</reference>
<evidence type="ECO:0000256" key="23">
    <source>
        <dbReference type="SAM" id="MobiDB-lite"/>
    </source>
</evidence>
<evidence type="ECO:0000256" key="16">
    <source>
        <dbReference type="ARBA" id="ARBA00048763"/>
    </source>
</evidence>
<name>A0A8C0ZZ36_CASCN</name>
<evidence type="ECO:0000256" key="4">
    <source>
        <dbReference type="ARBA" id="ARBA00018517"/>
    </source>
</evidence>